<dbReference type="AlphaFoldDB" id="A0A152A710"/>
<evidence type="ECO:0000313" key="1">
    <source>
        <dbReference type="EMBL" id="KYR01915.1"/>
    </source>
</evidence>
<name>A0A152A710_TIELA</name>
<proteinExistence type="predicted"/>
<dbReference type="EMBL" id="LODT01000004">
    <property type="protein sequence ID" value="KYR01915.1"/>
    <property type="molecule type" value="Genomic_DNA"/>
</dbReference>
<reference evidence="1 2" key="1">
    <citation type="submission" date="2015-12" db="EMBL/GenBank/DDBJ databases">
        <title>Dictyostelia acquired genes for synthesis and detection of signals that induce cell-type specialization by lateral gene transfer from prokaryotes.</title>
        <authorList>
            <person name="Gloeckner G."/>
            <person name="Schaap P."/>
        </authorList>
    </citation>
    <scope>NUCLEOTIDE SEQUENCE [LARGE SCALE GENOMIC DNA]</scope>
    <source>
        <strain evidence="1 2">TK</strain>
    </source>
</reference>
<organism evidence="1 2">
    <name type="scientific">Tieghemostelium lacteum</name>
    <name type="common">Slime mold</name>
    <name type="synonym">Dictyostelium lacteum</name>
    <dbReference type="NCBI Taxonomy" id="361077"/>
    <lineage>
        <taxon>Eukaryota</taxon>
        <taxon>Amoebozoa</taxon>
        <taxon>Evosea</taxon>
        <taxon>Eumycetozoa</taxon>
        <taxon>Dictyostelia</taxon>
        <taxon>Dictyosteliales</taxon>
        <taxon>Raperosteliaceae</taxon>
        <taxon>Tieghemostelium</taxon>
    </lineage>
</organism>
<dbReference type="InParanoid" id="A0A152A710"/>
<dbReference type="Proteomes" id="UP000076078">
    <property type="component" value="Unassembled WGS sequence"/>
</dbReference>
<comment type="caution">
    <text evidence="1">The sequence shown here is derived from an EMBL/GenBank/DDBJ whole genome shotgun (WGS) entry which is preliminary data.</text>
</comment>
<gene>
    <name evidence="1" type="ORF">DLAC_00704</name>
</gene>
<sequence length="613" mass="71940">MFLVNFVKDSIDLYFNNFYIDEHTISNDNKPIEEYDNLPRLPLYLLKDIYYRSLILDKKQLIKTYKHSNFINSDLKYLNLILVKSKLISKQLDLLRNCTIILNQKVSYQSSRFKIIQKLVRNFSIRLQQFIVNFDNFNESIVESGKILSDIYPYVDKLELKFEQLKYFTLNDLHSHFPNLKKIVYLLVNANKNCRFPFVSTLIEGANDHYQLELSIEIDDPSNTIILPIEMINNLLLQNSNIQRLSLKSNYVFPVNKALENLFSKIRSLSLFNQKNLKSIIENCPLIEYLKIYNLTMMDSFHNYYRIEKNKPSIMNDLFHHVFPKLKHLSHLSLTDHYEWVKMKTLLEFIEESQQSLCKLKLFIPLKPTTKQLSVNSIANISLRNLKLSFANVQFIGYPNDMFRNPKYDFKVLLDSCPGLQTCALKTVNDNYFIDLWEFQSRNIKVTLSSVVYPVYLSSSSILPLNALYNMSNLLSLKIVGMITGMEKEMFAIFNTDNFPQLKCVELLSDQLNITSRIIGQLVKNQNIQSLKLSKIIDKRVNNAFLSSVLSKNRTLQFLDFTNNTLDFNQNLNSILESNTVLLSIFFDCPKPNDFIIDNRVHFEKENENFFYK</sequence>
<accession>A0A152A710</accession>
<dbReference type="FunCoup" id="A0A152A710">
    <property type="interactions" value="81"/>
</dbReference>
<keyword evidence="2" id="KW-1185">Reference proteome</keyword>
<protein>
    <submittedName>
        <fullName evidence="1">Uncharacterized protein</fullName>
    </submittedName>
</protein>
<evidence type="ECO:0000313" key="2">
    <source>
        <dbReference type="Proteomes" id="UP000076078"/>
    </source>
</evidence>